<feature type="transmembrane region" description="Helical" evidence="6">
    <location>
        <begin position="265"/>
        <end position="294"/>
    </location>
</feature>
<evidence type="ECO:0000256" key="6">
    <source>
        <dbReference type="SAM" id="Phobius"/>
    </source>
</evidence>
<dbReference type="EMBL" id="JACHWR010000002">
    <property type="protein sequence ID" value="MBB3043726.1"/>
    <property type="molecule type" value="Genomic_DNA"/>
</dbReference>
<keyword evidence="8" id="KW-1185">Reference proteome</keyword>
<dbReference type="PANTHER" id="PTHR30482">
    <property type="entry name" value="HIGH-AFFINITY BRANCHED-CHAIN AMINO ACID TRANSPORT SYSTEM PERMEASE"/>
    <property type="match status" value="1"/>
</dbReference>
<evidence type="ECO:0000256" key="1">
    <source>
        <dbReference type="ARBA" id="ARBA00004651"/>
    </source>
</evidence>
<dbReference type="GO" id="GO:0015658">
    <property type="term" value="F:branched-chain amino acid transmembrane transporter activity"/>
    <property type="evidence" value="ECO:0007669"/>
    <property type="project" value="InterPro"/>
</dbReference>
<dbReference type="Pfam" id="PF02653">
    <property type="entry name" value="BPD_transp_2"/>
    <property type="match status" value="1"/>
</dbReference>
<organism evidence="7 8">
    <name type="scientific">Nocardioides soli</name>
    <dbReference type="NCBI Taxonomy" id="1036020"/>
    <lineage>
        <taxon>Bacteria</taxon>
        <taxon>Bacillati</taxon>
        <taxon>Actinomycetota</taxon>
        <taxon>Actinomycetes</taxon>
        <taxon>Propionibacteriales</taxon>
        <taxon>Nocardioidaceae</taxon>
        <taxon>Nocardioides</taxon>
    </lineage>
</organism>
<dbReference type="GO" id="GO:0005886">
    <property type="term" value="C:plasma membrane"/>
    <property type="evidence" value="ECO:0007669"/>
    <property type="project" value="UniProtKB-SubCell"/>
</dbReference>
<evidence type="ECO:0000256" key="2">
    <source>
        <dbReference type="ARBA" id="ARBA00022475"/>
    </source>
</evidence>
<feature type="transmembrane region" description="Helical" evidence="6">
    <location>
        <begin position="306"/>
        <end position="328"/>
    </location>
</feature>
<feature type="transmembrane region" description="Helical" evidence="6">
    <location>
        <begin position="183"/>
        <end position="201"/>
    </location>
</feature>
<gene>
    <name evidence="7" type="ORF">FHU40_003544</name>
</gene>
<dbReference type="AlphaFoldDB" id="A0A7W4Z3C1"/>
<evidence type="ECO:0000256" key="4">
    <source>
        <dbReference type="ARBA" id="ARBA00022989"/>
    </source>
</evidence>
<keyword evidence="3 6" id="KW-0812">Transmembrane</keyword>
<protein>
    <submittedName>
        <fullName evidence="7">Branched-chain amino acid transport system permease protein</fullName>
    </submittedName>
</protein>
<keyword evidence="4 6" id="KW-1133">Transmembrane helix</keyword>
<accession>A0A7W4Z3C1</accession>
<feature type="transmembrane region" description="Helical" evidence="6">
    <location>
        <begin position="54"/>
        <end position="74"/>
    </location>
</feature>
<evidence type="ECO:0000256" key="5">
    <source>
        <dbReference type="ARBA" id="ARBA00023136"/>
    </source>
</evidence>
<proteinExistence type="predicted"/>
<comment type="subcellular location">
    <subcellularLocation>
        <location evidence="1">Cell membrane</location>
        <topology evidence="1">Multi-pass membrane protein</topology>
    </subcellularLocation>
</comment>
<reference evidence="7 8" key="1">
    <citation type="submission" date="2020-08" db="EMBL/GenBank/DDBJ databases">
        <title>Sequencing the genomes of 1000 actinobacteria strains.</title>
        <authorList>
            <person name="Klenk H.-P."/>
        </authorList>
    </citation>
    <scope>NUCLEOTIDE SEQUENCE [LARGE SCALE GENOMIC DNA]</scope>
    <source>
        <strain evidence="7 8">DSM 105498</strain>
    </source>
</reference>
<evidence type="ECO:0000256" key="3">
    <source>
        <dbReference type="ARBA" id="ARBA00022692"/>
    </source>
</evidence>
<evidence type="ECO:0000313" key="7">
    <source>
        <dbReference type="EMBL" id="MBB3043726.1"/>
    </source>
</evidence>
<dbReference type="InterPro" id="IPR043428">
    <property type="entry name" value="LivM-like"/>
</dbReference>
<keyword evidence="5 6" id="KW-0472">Membrane</keyword>
<dbReference type="Proteomes" id="UP000589626">
    <property type="component" value="Unassembled WGS sequence"/>
</dbReference>
<dbReference type="CDD" id="cd06581">
    <property type="entry name" value="TM_PBP1_LivM_like"/>
    <property type="match status" value="1"/>
</dbReference>
<sequence length="350" mass="37065">MSSRIAFPARLRPTAATAPVEVEHYRRRRVSLVLLMAVVAAFALPAMATSRSDAYQVNVWLLYSIAALGFYWMFCLGGKFAFSQAFLMGLGGFVSAAVTQGGERSFLWGVVVAVATTAALGAALGWVLRGCGEFYFALGTFAFVQLGSVYVQNNDWIGGQHGTQFGLAPPTIGDRVFLSDQDVFWLILAVLTVCMVAAALIERSPARRTALAARTNPLVSALSGVSVRTTPIMFLALGSALGGLSGAILAHWQGSVALTSYGPDLAIGILLMVMLGGTGSIWGPVIGAGVYVFLPTTLTGLEQYSEVVYGALLLICIVAAPSGIAGGVERVWRYLSRRLRRGRRSTDVAG</sequence>
<name>A0A7W4Z3C1_9ACTN</name>
<dbReference type="RefSeq" id="WP_183593505.1">
    <property type="nucleotide sequence ID" value="NZ_JACHWR010000002.1"/>
</dbReference>
<feature type="transmembrane region" description="Helical" evidence="6">
    <location>
        <begin position="232"/>
        <end position="253"/>
    </location>
</feature>
<comment type="caution">
    <text evidence="7">The sequence shown here is derived from an EMBL/GenBank/DDBJ whole genome shotgun (WGS) entry which is preliminary data.</text>
</comment>
<dbReference type="InterPro" id="IPR001851">
    <property type="entry name" value="ABC_transp_permease"/>
</dbReference>
<feature type="transmembrane region" description="Helical" evidence="6">
    <location>
        <begin position="81"/>
        <end position="100"/>
    </location>
</feature>
<evidence type="ECO:0000313" key="8">
    <source>
        <dbReference type="Proteomes" id="UP000589626"/>
    </source>
</evidence>
<feature type="transmembrane region" description="Helical" evidence="6">
    <location>
        <begin position="106"/>
        <end position="127"/>
    </location>
</feature>
<keyword evidence="2" id="KW-1003">Cell membrane</keyword>
<dbReference type="PANTHER" id="PTHR30482:SF10">
    <property type="entry name" value="HIGH-AFFINITY BRANCHED-CHAIN AMINO ACID TRANSPORT PROTEIN BRAE"/>
    <property type="match status" value="1"/>
</dbReference>
<feature type="transmembrane region" description="Helical" evidence="6">
    <location>
        <begin position="30"/>
        <end position="48"/>
    </location>
</feature>